<reference evidence="7" key="1">
    <citation type="journal article" date="2019" name="Int. J. Syst. Evol. Microbiol.">
        <title>The Global Catalogue of Microorganisms (GCM) 10K type strain sequencing project: providing services to taxonomists for standard genome sequencing and annotation.</title>
        <authorList>
            <consortium name="The Broad Institute Genomics Platform"/>
            <consortium name="The Broad Institute Genome Sequencing Center for Infectious Disease"/>
            <person name="Wu L."/>
            <person name="Ma J."/>
        </authorList>
    </citation>
    <scope>NUCLEOTIDE SEQUENCE [LARGE SCALE GENOMIC DNA]</scope>
    <source>
        <strain evidence="7">JCM 14322</strain>
    </source>
</reference>
<comment type="similarity">
    <text evidence="1">Belongs to the LysR transcriptional regulatory family.</text>
</comment>
<keyword evidence="3" id="KW-0238">DNA-binding</keyword>
<dbReference type="CDD" id="cd08436">
    <property type="entry name" value="PBP2_LTTR_like_3"/>
    <property type="match status" value="1"/>
</dbReference>
<evidence type="ECO:0000256" key="1">
    <source>
        <dbReference type="ARBA" id="ARBA00009437"/>
    </source>
</evidence>
<comment type="caution">
    <text evidence="6">The sequence shown here is derived from an EMBL/GenBank/DDBJ whole genome shotgun (WGS) entry which is preliminary data.</text>
</comment>
<keyword evidence="7" id="KW-1185">Reference proteome</keyword>
<dbReference type="PANTHER" id="PTHR30346:SF28">
    <property type="entry name" value="HTH-TYPE TRANSCRIPTIONAL REGULATOR CYNR"/>
    <property type="match status" value="1"/>
</dbReference>
<sequence>MELQQLRYVLAVAEERNFTRAAEKCFVMQSALSHQIKSLEKELGVELFARTSRRVELTDAGAAFLPAARAALDAADRAVADAAAATGEIRGTLTIGVIPTVTAIDIPAALGEFHRAHPTVQIRLRGGGSDEFIKAIREGSIDVAVLGLPDATLPRGVATQVLARERLVAVLGPGHRLAERRRLRLSDLADETFVDFPAGTPGRAPSDLAFASAGVPRRVAFEAMGTDLMLDLVRHDLAITLLAPAVVPANSGLVTIPVTDGPTRIEYLTWSDFNPSPAALAFLRVAAVA</sequence>
<dbReference type="InterPro" id="IPR036388">
    <property type="entry name" value="WH-like_DNA-bd_sf"/>
</dbReference>
<evidence type="ECO:0000259" key="5">
    <source>
        <dbReference type="PROSITE" id="PS50931"/>
    </source>
</evidence>
<accession>A0ABP4Y1A5</accession>
<keyword evidence="4" id="KW-0804">Transcription</keyword>
<evidence type="ECO:0000256" key="4">
    <source>
        <dbReference type="ARBA" id="ARBA00023163"/>
    </source>
</evidence>
<gene>
    <name evidence="6" type="ORF">GCM10009749_05800</name>
</gene>
<dbReference type="Proteomes" id="UP001500002">
    <property type="component" value="Unassembled WGS sequence"/>
</dbReference>
<dbReference type="PRINTS" id="PR00039">
    <property type="entry name" value="HTHLYSR"/>
</dbReference>
<protein>
    <submittedName>
        <fullName evidence="6">LysR family transcriptional regulator</fullName>
    </submittedName>
</protein>
<dbReference type="SUPFAM" id="SSF53850">
    <property type="entry name" value="Periplasmic binding protein-like II"/>
    <property type="match status" value="1"/>
</dbReference>
<dbReference type="Pfam" id="PF03466">
    <property type="entry name" value="LysR_substrate"/>
    <property type="match status" value="1"/>
</dbReference>
<dbReference type="Gene3D" id="3.40.190.290">
    <property type="match status" value="1"/>
</dbReference>
<dbReference type="SUPFAM" id="SSF46785">
    <property type="entry name" value="Winged helix' DNA-binding domain"/>
    <property type="match status" value="1"/>
</dbReference>
<dbReference type="Pfam" id="PF00126">
    <property type="entry name" value="HTH_1"/>
    <property type="match status" value="1"/>
</dbReference>
<feature type="domain" description="HTH lysR-type" evidence="5">
    <location>
        <begin position="1"/>
        <end position="58"/>
    </location>
</feature>
<evidence type="ECO:0000256" key="2">
    <source>
        <dbReference type="ARBA" id="ARBA00023015"/>
    </source>
</evidence>
<dbReference type="InterPro" id="IPR005119">
    <property type="entry name" value="LysR_subst-bd"/>
</dbReference>
<dbReference type="InterPro" id="IPR036390">
    <property type="entry name" value="WH_DNA-bd_sf"/>
</dbReference>
<proteinExistence type="inferred from homology"/>
<dbReference type="PROSITE" id="PS50931">
    <property type="entry name" value="HTH_LYSR"/>
    <property type="match status" value="1"/>
</dbReference>
<organism evidence="6 7">
    <name type="scientific">Agromyces neolithicus</name>
    <dbReference type="NCBI Taxonomy" id="269420"/>
    <lineage>
        <taxon>Bacteria</taxon>
        <taxon>Bacillati</taxon>
        <taxon>Actinomycetota</taxon>
        <taxon>Actinomycetes</taxon>
        <taxon>Micrococcales</taxon>
        <taxon>Microbacteriaceae</taxon>
        <taxon>Agromyces</taxon>
    </lineage>
</organism>
<name>A0ABP4Y1A5_9MICO</name>
<evidence type="ECO:0000313" key="6">
    <source>
        <dbReference type="EMBL" id="GAA1800669.1"/>
    </source>
</evidence>
<dbReference type="PANTHER" id="PTHR30346">
    <property type="entry name" value="TRANSCRIPTIONAL DUAL REGULATOR HCAR-RELATED"/>
    <property type="match status" value="1"/>
</dbReference>
<dbReference type="InterPro" id="IPR000847">
    <property type="entry name" value="LysR_HTH_N"/>
</dbReference>
<evidence type="ECO:0000256" key="3">
    <source>
        <dbReference type="ARBA" id="ARBA00023125"/>
    </source>
</evidence>
<evidence type="ECO:0000313" key="7">
    <source>
        <dbReference type="Proteomes" id="UP001500002"/>
    </source>
</evidence>
<dbReference type="Gene3D" id="1.10.10.10">
    <property type="entry name" value="Winged helix-like DNA-binding domain superfamily/Winged helix DNA-binding domain"/>
    <property type="match status" value="1"/>
</dbReference>
<dbReference type="EMBL" id="BAAANJ010000001">
    <property type="protein sequence ID" value="GAA1800669.1"/>
    <property type="molecule type" value="Genomic_DNA"/>
</dbReference>
<keyword evidence="2" id="KW-0805">Transcription regulation</keyword>